<evidence type="ECO:0000256" key="9">
    <source>
        <dbReference type="ARBA" id="ARBA00023136"/>
    </source>
</evidence>
<sequence>MSKGGTVLPSCSPVQLWRAHICKAVIFSLLMFLFLEYTCNILVYRHPINKIVAPGLAWISHLNQKFGDDRAASVSKNHELLLVNTNSTTVNNTSVKKLIENIKLNKNESFTISAIKNSTTSHLETKKECPLVPPNLVGRLKVLANAPSFDELEQMFSNLNPGGRFRPSNCIARSKVALVIPYRDREEHLRIFLHNMHPILQRQQLDYGIYVIEEAPDMKFNRAMLMNIGYVEALKQYDYDCFIFHDVDLIPEDDRNLYSCPEQPRHMSVAINTMNYRLPYKDIFGGVSALTKKHMEIVNGFSNEFWGWGGEDDDMSNRVRHHGLKITRYSPKIARYTMLKHKKDDPNPDRYNKLYKGKYRFKKDGLSNLKYSRLDLVLKKLYTWVLVEIEPIKYFIPMDKGEKNAIKSLDAQYSDLQLLLLYNRAKNHCMEVELVI</sequence>
<dbReference type="AlphaFoldDB" id="A0A8T0FKL4"/>
<dbReference type="Proteomes" id="UP000807504">
    <property type="component" value="Unassembled WGS sequence"/>
</dbReference>
<dbReference type="GO" id="GO:0006688">
    <property type="term" value="P:glycosphingolipid biosynthetic process"/>
    <property type="evidence" value="ECO:0007669"/>
    <property type="project" value="TreeGrafter"/>
</dbReference>
<evidence type="ECO:0000259" key="13">
    <source>
        <dbReference type="Pfam" id="PF13733"/>
    </source>
</evidence>
<dbReference type="Gene3D" id="3.90.550.10">
    <property type="entry name" value="Spore Coat Polysaccharide Biosynthesis Protein SpsA, Chain A"/>
    <property type="match status" value="1"/>
</dbReference>
<dbReference type="PRINTS" id="PR02050">
    <property type="entry name" value="B14GALTRFASE"/>
</dbReference>
<dbReference type="PANTHER" id="PTHR19300:SF57">
    <property type="entry name" value="BETA-1,4-N-ACETYLGALACTOSAMINYLTRANSFERASE"/>
    <property type="match status" value="1"/>
</dbReference>
<dbReference type="InterPro" id="IPR003859">
    <property type="entry name" value="Galactosyl_T"/>
</dbReference>
<dbReference type="GO" id="GO:0008378">
    <property type="term" value="F:galactosyltransferase activity"/>
    <property type="evidence" value="ECO:0007669"/>
    <property type="project" value="TreeGrafter"/>
</dbReference>
<dbReference type="EC" id="2.4.1.-" evidence="11"/>
<evidence type="ECO:0000256" key="4">
    <source>
        <dbReference type="ARBA" id="ARBA00022676"/>
    </source>
</evidence>
<dbReference type="InterPro" id="IPR029044">
    <property type="entry name" value="Nucleotide-diphossugar_trans"/>
</dbReference>
<dbReference type="GO" id="GO:0016020">
    <property type="term" value="C:membrane"/>
    <property type="evidence" value="ECO:0007669"/>
    <property type="project" value="UniProtKB-SubCell"/>
</dbReference>
<dbReference type="SUPFAM" id="SSF53448">
    <property type="entry name" value="Nucleotide-diphospho-sugar transferases"/>
    <property type="match status" value="1"/>
</dbReference>
<keyword evidence="9" id="KW-0472">Membrane</keyword>
<keyword evidence="8" id="KW-1133">Transmembrane helix</keyword>
<comment type="function">
    <text evidence="11">Catalyzes the transfer of galactose onto proteins or lipids.</text>
</comment>
<organism evidence="14 15">
    <name type="scientific">Argiope bruennichi</name>
    <name type="common">Wasp spider</name>
    <name type="synonym">Aranea bruennichi</name>
    <dbReference type="NCBI Taxonomy" id="94029"/>
    <lineage>
        <taxon>Eukaryota</taxon>
        <taxon>Metazoa</taxon>
        <taxon>Ecdysozoa</taxon>
        <taxon>Arthropoda</taxon>
        <taxon>Chelicerata</taxon>
        <taxon>Arachnida</taxon>
        <taxon>Araneae</taxon>
        <taxon>Araneomorphae</taxon>
        <taxon>Entelegynae</taxon>
        <taxon>Araneoidea</taxon>
        <taxon>Araneidae</taxon>
        <taxon>Argiope</taxon>
    </lineage>
</organism>
<evidence type="ECO:0000256" key="1">
    <source>
        <dbReference type="ARBA" id="ARBA00004606"/>
    </source>
</evidence>
<evidence type="ECO:0000256" key="6">
    <source>
        <dbReference type="ARBA" id="ARBA00022692"/>
    </source>
</evidence>
<gene>
    <name evidence="14" type="ORF">HNY73_006342</name>
</gene>
<feature type="domain" description="Galactosyltransferase C-terminal" evidence="12">
    <location>
        <begin position="265"/>
        <end position="342"/>
    </location>
</feature>
<keyword evidence="11" id="KW-0479">Metal-binding</keyword>
<dbReference type="PANTHER" id="PTHR19300">
    <property type="entry name" value="BETA-1,4-GALACTOSYLTRANSFERASE"/>
    <property type="match status" value="1"/>
</dbReference>
<comment type="similarity">
    <text evidence="3 11">Belongs to the glycosyltransferase 7 family.</text>
</comment>
<dbReference type="CDD" id="cd00899">
    <property type="entry name" value="b4GalT"/>
    <property type="match status" value="1"/>
</dbReference>
<keyword evidence="6" id="KW-0812">Transmembrane</keyword>
<evidence type="ECO:0000313" key="14">
    <source>
        <dbReference type="EMBL" id="KAF8791486.1"/>
    </source>
</evidence>
<evidence type="ECO:0000256" key="8">
    <source>
        <dbReference type="ARBA" id="ARBA00022989"/>
    </source>
</evidence>
<evidence type="ECO:0000313" key="15">
    <source>
        <dbReference type="Proteomes" id="UP000807504"/>
    </source>
</evidence>
<comment type="subcellular location">
    <subcellularLocation>
        <location evidence="1 11">Membrane</location>
        <topology evidence="1 11">Single-pass type II membrane protein</topology>
    </subcellularLocation>
</comment>
<feature type="domain" description="Galactosyltransferase N-terminal" evidence="13">
    <location>
        <begin position="129"/>
        <end position="261"/>
    </location>
</feature>
<evidence type="ECO:0000256" key="10">
    <source>
        <dbReference type="ARBA" id="ARBA00023180"/>
    </source>
</evidence>
<evidence type="ECO:0000256" key="3">
    <source>
        <dbReference type="ARBA" id="ARBA00005735"/>
    </source>
</evidence>
<dbReference type="GO" id="GO:0046872">
    <property type="term" value="F:metal ion binding"/>
    <property type="evidence" value="ECO:0007669"/>
    <property type="project" value="UniProtKB-UniRule"/>
</dbReference>
<evidence type="ECO:0000256" key="5">
    <source>
        <dbReference type="ARBA" id="ARBA00022679"/>
    </source>
</evidence>
<dbReference type="GO" id="GO:0005975">
    <property type="term" value="P:carbohydrate metabolic process"/>
    <property type="evidence" value="ECO:0007669"/>
    <property type="project" value="InterPro"/>
</dbReference>
<comment type="pathway">
    <text evidence="2 11">Protein modification; protein glycosylation.</text>
</comment>
<accession>A0A8T0FKL4</accession>
<name>A0A8T0FKL4_ARGBR</name>
<keyword evidence="5 11" id="KW-0808">Transferase</keyword>
<evidence type="ECO:0000256" key="7">
    <source>
        <dbReference type="ARBA" id="ARBA00022968"/>
    </source>
</evidence>
<keyword evidence="4 11" id="KW-0328">Glycosyltransferase</keyword>
<dbReference type="GO" id="GO:0033842">
    <property type="term" value="F:N-acetyl-beta-glucosaminyl-derivative 4-beta-N-acetylgalactosaminyltransferase activity"/>
    <property type="evidence" value="ECO:0007669"/>
    <property type="project" value="TreeGrafter"/>
</dbReference>
<proteinExistence type="inferred from homology"/>
<evidence type="ECO:0000256" key="11">
    <source>
        <dbReference type="RuleBase" id="RU368121"/>
    </source>
</evidence>
<comment type="caution">
    <text evidence="14">The sequence shown here is derived from an EMBL/GenBank/DDBJ whole genome shotgun (WGS) entry which is preliminary data.</text>
</comment>
<keyword evidence="11" id="KW-0464">Manganese</keyword>
<dbReference type="InterPro" id="IPR027995">
    <property type="entry name" value="Galactosyl_T_N"/>
</dbReference>
<keyword evidence="10 11" id="KW-0325">Glycoprotein</keyword>
<reference evidence="14" key="2">
    <citation type="submission" date="2020-06" db="EMBL/GenBank/DDBJ databases">
        <authorList>
            <person name="Sheffer M."/>
        </authorList>
    </citation>
    <scope>NUCLEOTIDE SEQUENCE</scope>
</reference>
<dbReference type="Pfam" id="PF13733">
    <property type="entry name" value="Glyco_transf_7N"/>
    <property type="match status" value="1"/>
</dbReference>
<keyword evidence="7 11" id="KW-0735">Signal-anchor</keyword>
<dbReference type="Pfam" id="PF02709">
    <property type="entry name" value="Glyco_transf_7C"/>
    <property type="match status" value="1"/>
</dbReference>
<comment type="cofactor">
    <cofactor evidence="11">
        <name>Mn(2+)</name>
        <dbReference type="ChEBI" id="CHEBI:29035"/>
    </cofactor>
</comment>
<protein>
    <recommendedName>
        <fullName evidence="11">Beta-1,4-N-acetylgalactosaminyltransferase</fullName>
        <ecNumber evidence="11">2.4.1.-</ecNumber>
    </recommendedName>
    <alternativeName>
        <fullName evidence="11">Beta-4-GalNAcT</fullName>
    </alternativeName>
</protein>
<dbReference type="EMBL" id="JABXBU010000011">
    <property type="protein sequence ID" value="KAF8791486.1"/>
    <property type="molecule type" value="Genomic_DNA"/>
</dbReference>
<evidence type="ECO:0000256" key="2">
    <source>
        <dbReference type="ARBA" id="ARBA00004922"/>
    </source>
</evidence>
<dbReference type="InterPro" id="IPR027791">
    <property type="entry name" value="Galactosyl_T_C"/>
</dbReference>
<keyword evidence="15" id="KW-1185">Reference proteome</keyword>
<evidence type="ECO:0000259" key="12">
    <source>
        <dbReference type="Pfam" id="PF02709"/>
    </source>
</evidence>
<dbReference type="GO" id="GO:0005794">
    <property type="term" value="C:Golgi apparatus"/>
    <property type="evidence" value="ECO:0007669"/>
    <property type="project" value="TreeGrafter"/>
</dbReference>
<reference evidence="14" key="1">
    <citation type="journal article" date="2020" name="bioRxiv">
        <title>Chromosome-level reference genome of the European wasp spider Argiope bruennichi: a resource for studies on range expansion and evolutionary adaptation.</title>
        <authorList>
            <person name="Sheffer M.M."/>
            <person name="Hoppe A."/>
            <person name="Krehenwinkel H."/>
            <person name="Uhl G."/>
            <person name="Kuss A.W."/>
            <person name="Jensen L."/>
            <person name="Jensen C."/>
            <person name="Gillespie R.G."/>
            <person name="Hoff K.J."/>
            <person name="Prost S."/>
        </authorList>
    </citation>
    <scope>NUCLEOTIDE SEQUENCE</scope>
</reference>